<dbReference type="InterPro" id="IPR036887">
    <property type="entry name" value="HTH_APSES_sf"/>
</dbReference>
<sequence length="600" mass="69255">MTNTIVNHFNDVLCKSQFDIINCVEVDKEYIVFDLRYLFPDTNKNFFELREILSNYKIIFNTETFCIQFTPLFKLVQEILLYNYNHFIKSAKNRSNCNNQDHSKVLFILNQFFKHPFISENSLNHSVVNSSSNLIKNTTKLSKLLELNYDLLPENFASSPNESNINKIRGGKVKYQGTWVTCSFGIKLMKLIGCLDVLNQLLSAIFKFLSIDFKSYLNHNNQTSKKITFALNTKSVVWNHFPINYVKLREYRSDSRVGKKRGRYNKAKKHTLDNLKPLILKHPPIIEFKEEVPLEKPTIKLPPIILDPLKLQKKISYRSLSNQDFLNKIAHNHIQNCNLYAFKNEVKVKNLSAGSDKYSSFTKLRQTVSPSLLSVCNLQYNNLKTRDELSKEDTFSVINDNGTQRDKIKISSISMYSDSSITPLPSKMTHKELQPPFSICRDTKIAQSSPQILPNSHHCLSYSVTENDYSINCSNNSEYKLNSPHKEKIDMSNKTLVNRPPEVPISISTHDSYLLEKINEPFDYQCFSYDISNVQVYNNFGYKISTRRQKTSSYNPVSYEDNIINKACQRETLTKTVDNMAHQSNLVGSLSGTERKGNTD</sequence>
<accession>A0A1L0AVG7</accession>
<dbReference type="Proteomes" id="UP000183365">
    <property type="component" value="Unassembled WGS sequence"/>
</dbReference>
<protein>
    <recommendedName>
        <fullName evidence="3">HTH APSES-type domain-containing protein</fullName>
    </recommendedName>
</protein>
<dbReference type="EMBL" id="FQNF01000007">
    <property type="protein sequence ID" value="SGZ38426.1"/>
    <property type="molecule type" value="Genomic_DNA"/>
</dbReference>
<dbReference type="SUPFAM" id="SSF54616">
    <property type="entry name" value="DNA-binding domain of Mlu1-box binding protein MBP1"/>
    <property type="match status" value="1"/>
</dbReference>
<keyword evidence="2" id="KW-1185">Reference proteome</keyword>
<dbReference type="VEuPathDB" id="FungiDB:HGUI_00626"/>
<dbReference type="OrthoDB" id="3972789at2759"/>
<dbReference type="Gene3D" id="3.10.260.10">
    <property type="entry name" value="Transcription regulator HTH, APSES-type DNA-binding domain"/>
    <property type="match status" value="1"/>
</dbReference>
<gene>
    <name evidence="1" type="ORF">HGUI_00626</name>
</gene>
<dbReference type="AlphaFoldDB" id="A0A1L0AVG7"/>
<reference evidence="2" key="1">
    <citation type="submission" date="2016-11" db="EMBL/GenBank/DDBJ databases">
        <authorList>
            <person name="Guldener U."/>
        </authorList>
    </citation>
    <scope>NUCLEOTIDE SEQUENCE [LARGE SCALE GENOMIC DNA]</scope>
</reference>
<name>A0A1L0AVG7_9ASCO</name>
<evidence type="ECO:0008006" key="3">
    <source>
        <dbReference type="Google" id="ProtNLM"/>
    </source>
</evidence>
<evidence type="ECO:0000313" key="1">
    <source>
        <dbReference type="EMBL" id="SGZ38426.1"/>
    </source>
</evidence>
<organism evidence="1 2">
    <name type="scientific">Hanseniaspora guilliermondii</name>
    <dbReference type="NCBI Taxonomy" id="56406"/>
    <lineage>
        <taxon>Eukaryota</taxon>
        <taxon>Fungi</taxon>
        <taxon>Dikarya</taxon>
        <taxon>Ascomycota</taxon>
        <taxon>Saccharomycotina</taxon>
        <taxon>Saccharomycetes</taxon>
        <taxon>Saccharomycodales</taxon>
        <taxon>Saccharomycodaceae</taxon>
        <taxon>Hanseniaspora</taxon>
    </lineage>
</organism>
<evidence type="ECO:0000313" key="2">
    <source>
        <dbReference type="Proteomes" id="UP000183365"/>
    </source>
</evidence>
<proteinExistence type="predicted"/>
<dbReference type="GO" id="GO:0003677">
    <property type="term" value="F:DNA binding"/>
    <property type="evidence" value="ECO:0007669"/>
    <property type="project" value="InterPro"/>
</dbReference>